<evidence type="ECO:0000256" key="5">
    <source>
        <dbReference type="ARBA" id="ARBA00049303"/>
    </source>
</evidence>
<evidence type="ECO:0000259" key="8">
    <source>
        <dbReference type="Pfam" id="PF12756"/>
    </source>
</evidence>
<dbReference type="InterPro" id="IPR055135">
    <property type="entry name" value="PRMT_dom"/>
</dbReference>
<evidence type="ECO:0000259" key="10">
    <source>
        <dbReference type="Pfam" id="PF22528"/>
    </source>
</evidence>
<evidence type="ECO:0000256" key="4">
    <source>
        <dbReference type="ARBA" id="ARBA00047384"/>
    </source>
</evidence>
<dbReference type="Pfam" id="PF22528">
    <property type="entry name" value="PRMT_C"/>
    <property type="match status" value="1"/>
</dbReference>
<dbReference type="InterPro" id="IPR036236">
    <property type="entry name" value="Znf_C2H2_sf"/>
</dbReference>
<dbReference type="CDD" id="cd02440">
    <property type="entry name" value="AdoMet_MTases"/>
    <property type="match status" value="1"/>
</dbReference>
<protein>
    <submittedName>
        <fullName evidence="11">Protein arginine methyltransferase 3</fullName>
    </submittedName>
</protein>
<reference evidence="11" key="1">
    <citation type="journal article" date="2019" name="Science">
        <title>Mutation of a bHLH transcription factor allowed almond domestication.</title>
        <authorList>
            <person name="Sanchez-Perez R."/>
            <person name="Pavan S."/>
            <person name="Mazzeo R."/>
            <person name="Moldovan C."/>
            <person name="Aiese Cigliano R."/>
            <person name="Del Cueto J."/>
            <person name="Ricciardi F."/>
            <person name="Lotti C."/>
            <person name="Ricciardi L."/>
            <person name="Dicenta F."/>
            <person name="Lopez-Marques R.L."/>
            <person name="Lindberg Moller B."/>
        </authorList>
    </citation>
    <scope>NUCLEOTIDE SEQUENCE</scope>
</reference>
<evidence type="ECO:0000256" key="1">
    <source>
        <dbReference type="ARBA" id="ARBA00022603"/>
    </source>
</evidence>
<dbReference type="InterPro" id="IPR041698">
    <property type="entry name" value="Methyltransf_25"/>
</dbReference>
<feature type="compositionally biased region" description="Polar residues" evidence="7">
    <location>
        <begin position="196"/>
        <end position="215"/>
    </location>
</feature>
<dbReference type="InterPro" id="IPR041661">
    <property type="entry name" value="ZN622/Rei1/Reh1_Znf-C2H2"/>
</dbReference>
<organism evidence="11">
    <name type="scientific">Prunus dulcis</name>
    <name type="common">Almond</name>
    <name type="synonym">Amygdalus dulcis</name>
    <dbReference type="NCBI Taxonomy" id="3755"/>
    <lineage>
        <taxon>Eukaryota</taxon>
        <taxon>Viridiplantae</taxon>
        <taxon>Streptophyta</taxon>
        <taxon>Embryophyta</taxon>
        <taxon>Tracheophyta</taxon>
        <taxon>Spermatophyta</taxon>
        <taxon>Magnoliopsida</taxon>
        <taxon>eudicotyledons</taxon>
        <taxon>Gunneridae</taxon>
        <taxon>Pentapetalae</taxon>
        <taxon>rosids</taxon>
        <taxon>fabids</taxon>
        <taxon>Rosales</taxon>
        <taxon>Rosaceae</taxon>
        <taxon>Amygdaloideae</taxon>
        <taxon>Amygdaleae</taxon>
        <taxon>Prunus</taxon>
    </lineage>
</organism>
<gene>
    <name evidence="11" type="ORF">Prudu_005482</name>
</gene>
<dbReference type="FunFam" id="3.40.50.150:FF:000016">
    <property type="entry name" value="Protein arginine N-methyltransferase 6"/>
    <property type="match status" value="1"/>
</dbReference>
<keyword evidence="3 6" id="KW-0949">S-adenosyl-L-methionine</keyword>
<evidence type="ECO:0000256" key="3">
    <source>
        <dbReference type="ARBA" id="ARBA00022691"/>
    </source>
</evidence>
<accession>A0A4Y1QXP3</accession>
<dbReference type="InterPro" id="IPR029063">
    <property type="entry name" value="SAM-dependent_MTases_sf"/>
</dbReference>
<evidence type="ECO:0000256" key="6">
    <source>
        <dbReference type="PROSITE-ProRule" id="PRU01015"/>
    </source>
</evidence>
<feature type="domain" description="Protein arginine N-methyltransferase" evidence="10">
    <location>
        <begin position="421"/>
        <end position="573"/>
    </location>
</feature>
<comment type="catalytic activity">
    <reaction evidence="5">
        <text>L-arginyl-[protein] + S-adenosyl-L-methionine = N(omega)-methyl-L-arginyl-[protein] + S-adenosyl-L-homocysteine + H(+)</text>
        <dbReference type="Rhea" id="RHEA:48100"/>
        <dbReference type="Rhea" id="RHEA-COMP:10532"/>
        <dbReference type="Rhea" id="RHEA-COMP:11990"/>
        <dbReference type="ChEBI" id="CHEBI:15378"/>
        <dbReference type="ChEBI" id="CHEBI:29965"/>
        <dbReference type="ChEBI" id="CHEBI:57856"/>
        <dbReference type="ChEBI" id="CHEBI:59789"/>
        <dbReference type="ChEBI" id="CHEBI:65280"/>
    </reaction>
    <physiologicalReaction direction="left-to-right" evidence="5">
        <dbReference type="Rhea" id="RHEA:48101"/>
    </physiologicalReaction>
</comment>
<name>A0A4Y1QXP3_PRUDU</name>
<dbReference type="AlphaFoldDB" id="A0A4Y1QXP3"/>
<sequence>MAKNGTEYEPTFTDDDDEESEELQDWNDWDAKEEEEEEGSDFLCFFCDSRYSSCDDFFDHCSSTHHFDFRAIRKALGLNFYGSFKLINFVRSQVVENRCWSCGLTCQSNQDLQNHLHETVNFKDVTPLWDNDEYLKPFLQDDSVLYSFGEDEEGEDDYTAVVDKEELMSDLRHFEEICIDHDIHVEKIAIDFDTSNESGKSNVASSSNGYSNNEDSPGKVTINGMDSGEHVESAGRKTKENKLRAYIPNHGSKDVKNINDDYFGAYSSFGIHREMISDKVRMDAYRQAILKNPSLLKSAVVMDVGCGTGILSLFAAQAGASKVFAVEASEKMAAVATQIAKDNGLLWSKSPGDSTNHGTGVIEVVQGMVEELDKSRLIQPHSVDVLVSEWMGYCLLYETMLSSVLFARDQWLKPGGAILPDTATIFVAGFGKGATSLPFWENVYGFNMSCVGKELFEGASKIPFVDSVDDHGLVTSAAVLQSFDLVTMKPDEVDFTANVELEPNLGGAAGSLTDLKSETTWCFGVVLWFETGFTSRFCKEMPAVLSTSPYTPKTHWLQTILTFKEPIAVTSGKSNIDKSAAVGTEACPAVRIPLRISIARASQHRNIDISLETAGVDAHSRKRNWPVQIFNLACIMESVLKRR</sequence>
<feature type="compositionally biased region" description="Acidic residues" evidence="7">
    <location>
        <begin position="12"/>
        <end position="31"/>
    </location>
</feature>
<dbReference type="GO" id="GO:0035242">
    <property type="term" value="F:protein-arginine omega-N asymmetric methyltransferase activity"/>
    <property type="evidence" value="ECO:0007669"/>
    <property type="project" value="UniProtKB-EC"/>
</dbReference>
<feature type="domain" description="Methyltransferase" evidence="9">
    <location>
        <begin position="301"/>
        <end position="416"/>
    </location>
</feature>
<dbReference type="SUPFAM" id="SSF57667">
    <property type="entry name" value="beta-beta-alpha zinc fingers"/>
    <property type="match status" value="1"/>
</dbReference>
<proteinExistence type="predicted"/>
<dbReference type="PANTHER" id="PTHR11006:SF89">
    <property type="entry name" value="PROTEIN ARGININE N-METHYLTRANSFERASE 3-RELATED"/>
    <property type="match status" value="1"/>
</dbReference>
<keyword evidence="2 6" id="KW-0808">Transferase</keyword>
<dbReference type="Pfam" id="PF13649">
    <property type="entry name" value="Methyltransf_25"/>
    <property type="match status" value="1"/>
</dbReference>
<comment type="catalytic activity">
    <reaction evidence="4">
        <text>L-arginyl-[protein] + 2 S-adenosyl-L-methionine = N(omega),N(omega)-dimethyl-L-arginyl-[protein] + 2 S-adenosyl-L-homocysteine + 2 H(+)</text>
        <dbReference type="Rhea" id="RHEA:48096"/>
        <dbReference type="Rhea" id="RHEA-COMP:10532"/>
        <dbReference type="Rhea" id="RHEA-COMP:11991"/>
        <dbReference type="ChEBI" id="CHEBI:15378"/>
        <dbReference type="ChEBI" id="CHEBI:29965"/>
        <dbReference type="ChEBI" id="CHEBI:57856"/>
        <dbReference type="ChEBI" id="CHEBI:59789"/>
        <dbReference type="ChEBI" id="CHEBI:61897"/>
        <dbReference type="EC" id="2.1.1.319"/>
    </reaction>
    <physiologicalReaction direction="left-to-right" evidence="4">
        <dbReference type="Rhea" id="RHEA:48097"/>
    </physiologicalReaction>
</comment>
<dbReference type="GO" id="GO:0005634">
    <property type="term" value="C:nucleus"/>
    <property type="evidence" value="ECO:0007669"/>
    <property type="project" value="TreeGrafter"/>
</dbReference>
<feature type="region of interest" description="Disordered" evidence="7">
    <location>
        <begin position="196"/>
        <end position="217"/>
    </location>
</feature>
<evidence type="ECO:0000256" key="2">
    <source>
        <dbReference type="ARBA" id="ARBA00022679"/>
    </source>
</evidence>
<dbReference type="Gene3D" id="2.70.160.11">
    <property type="entry name" value="Hnrnp arginine n-methyltransferase1"/>
    <property type="match status" value="1"/>
</dbReference>
<dbReference type="EMBL" id="AP019298">
    <property type="protein sequence ID" value="BBG96625.1"/>
    <property type="molecule type" value="Genomic_DNA"/>
</dbReference>
<evidence type="ECO:0000313" key="11">
    <source>
        <dbReference type="EMBL" id="BBG96625.1"/>
    </source>
</evidence>
<dbReference type="PANTHER" id="PTHR11006">
    <property type="entry name" value="PROTEIN ARGININE N-METHYLTRANSFERASE"/>
    <property type="match status" value="1"/>
</dbReference>
<feature type="domain" description="ZN622/Rei1/Reh1 zinc finger C2H2-type" evidence="8">
    <location>
        <begin position="44"/>
        <end position="118"/>
    </location>
</feature>
<evidence type="ECO:0000259" key="9">
    <source>
        <dbReference type="Pfam" id="PF13649"/>
    </source>
</evidence>
<dbReference type="Pfam" id="PF12756">
    <property type="entry name" value="zf-C2H2_2"/>
    <property type="match status" value="1"/>
</dbReference>
<dbReference type="SUPFAM" id="SSF53335">
    <property type="entry name" value="S-adenosyl-L-methionine-dependent methyltransferases"/>
    <property type="match status" value="1"/>
</dbReference>
<dbReference type="Gene3D" id="3.40.50.150">
    <property type="entry name" value="Vaccinia Virus protein VP39"/>
    <property type="match status" value="1"/>
</dbReference>
<dbReference type="GO" id="GO:0032259">
    <property type="term" value="P:methylation"/>
    <property type="evidence" value="ECO:0007669"/>
    <property type="project" value="UniProtKB-KW"/>
</dbReference>
<dbReference type="PROSITE" id="PS51678">
    <property type="entry name" value="SAM_MT_PRMT"/>
    <property type="match status" value="1"/>
</dbReference>
<feature type="region of interest" description="Disordered" evidence="7">
    <location>
        <begin position="1"/>
        <end position="31"/>
    </location>
</feature>
<dbReference type="GO" id="GO:0042054">
    <property type="term" value="F:histone methyltransferase activity"/>
    <property type="evidence" value="ECO:0007669"/>
    <property type="project" value="TreeGrafter"/>
</dbReference>
<keyword evidence="1 6" id="KW-0489">Methyltransferase</keyword>
<dbReference type="InterPro" id="IPR025799">
    <property type="entry name" value="Arg_MeTrfase"/>
</dbReference>
<evidence type="ECO:0000256" key="7">
    <source>
        <dbReference type="SAM" id="MobiDB-lite"/>
    </source>
</evidence>